<dbReference type="SUPFAM" id="SSF57756">
    <property type="entry name" value="Retrovirus zinc finger-like domains"/>
    <property type="match status" value="1"/>
</dbReference>
<dbReference type="SMART" id="SM00256">
    <property type="entry name" value="FBOX"/>
    <property type="match status" value="1"/>
</dbReference>
<dbReference type="InterPro" id="IPR001810">
    <property type="entry name" value="F-box_dom"/>
</dbReference>
<dbReference type="Gene3D" id="4.10.60.10">
    <property type="entry name" value="Zinc finger, CCHC-type"/>
    <property type="match status" value="1"/>
</dbReference>
<evidence type="ECO:0000256" key="2">
    <source>
        <dbReference type="SAM" id="MobiDB-lite"/>
    </source>
</evidence>
<dbReference type="CDD" id="cd22157">
    <property type="entry name" value="F-box_AtFBW1-like"/>
    <property type="match status" value="1"/>
</dbReference>
<keyword evidence="5" id="KW-1185">Reference proteome</keyword>
<dbReference type="InterPro" id="IPR013187">
    <property type="entry name" value="F-box-assoc_dom_typ3"/>
</dbReference>
<dbReference type="PANTHER" id="PTHR31111">
    <property type="entry name" value="BNAA05G37150D PROTEIN-RELATED"/>
    <property type="match status" value="1"/>
</dbReference>
<feature type="domain" description="CCHC-type" evidence="3">
    <location>
        <begin position="580"/>
        <end position="596"/>
    </location>
</feature>
<feature type="region of interest" description="Disordered" evidence="2">
    <location>
        <begin position="1288"/>
        <end position="1308"/>
    </location>
</feature>
<dbReference type="SUPFAM" id="SSF81383">
    <property type="entry name" value="F-box domain"/>
    <property type="match status" value="1"/>
</dbReference>
<dbReference type="InterPro" id="IPR017451">
    <property type="entry name" value="F-box-assoc_interact_dom"/>
</dbReference>
<accession>A0ABQ7NJR3</accession>
<evidence type="ECO:0000259" key="3">
    <source>
        <dbReference type="PROSITE" id="PS50158"/>
    </source>
</evidence>
<keyword evidence="1" id="KW-0863">Zinc-finger</keyword>
<evidence type="ECO:0000313" key="4">
    <source>
        <dbReference type="EMBL" id="KAG5411109.1"/>
    </source>
</evidence>
<keyword evidence="1" id="KW-0862">Zinc</keyword>
<dbReference type="SMART" id="SM00343">
    <property type="entry name" value="ZnF_C2HC"/>
    <property type="match status" value="3"/>
</dbReference>
<reference evidence="4 5" key="1">
    <citation type="submission" date="2021-03" db="EMBL/GenBank/DDBJ databases">
        <authorList>
            <person name="King G.J."/>
            <person name="Bancroft I."/>
            <person name="Baten A."/>
            <person name="Bloomfield J."/>
            <person name="Borpatragohain P."/>
            <person name="He Z."/>
            <person name="Irish N."/>
            <person name="Irwin J."/>
            <person name="Liu K."/>
            <person name="Mauleon R.P."/>
            <person name="Moore J."/>
            <person name="Morris R."/>
            <person name="Ostergaard L."/>
            <person name="Wang B."/>
            <person name="Wells R."/>
        </authorList>
    </citation>
    <scope>NUCLEOTIDE SEQUENCE [LARGE SCALE GENOMIC DNA]</scope>
    <source>
        <strain evidence="4">R-o-18</strain>
        <tissue evidence="4">Leaf</tissue>
    </source>
</reference>
<feature type="domain" description="CCHC-type" evidence="3">
    <location>
        <begin position="1230"/>
        <end position="1243"/>
    </location>
</feature>
<dbReference type="Pfam" id="PF00098">
    <property type="entry name" value="zf-CCHC"/>
    <property type="match status" value="1"/>
</dbReference>
<dbReference type="PROSITE" id="PS50158">
    <property type="entry name" value="ZF_CCHC"/>
    <property type="match status" value="3"/>
</dbReference>
<protein>
    <recommendedName>
        <fullName evidence="3">CCHC-type domain-containing protein</fullName>
    </recommendedName>
</protein>
<gene>
    <name evidence="4" type="primary">A02g509410.1_BraROA</name>
    <name evidence="4" type="ORF">IGI04_007428</name>
</gene>
<dbReference type="Proteomes" id="UP000823674">
    <property type="component" value="Chromosome A02"/>
</dbReference>
<dbReference type="InterPro" id="IPR005162">
    <property type="entry name" value="Retrotrans_gag_dom"/>
</dbReference>
<proteinExistence type="predicted"/>
<dbReference type="InterPro" id="IPR036047">
    <property type="entry name" value="F-box-like_dom_sf"/>
</dbReference>
<dbReference type="PANTHER" id="PTHR31111:SF43">
    <property type="entry name" value="F-BOX ASSOCIATED UBIQUITINATION EFFECTOR FAMILY PROTEIN"/>
    <property type="match status" value="1"/>
</dbReference>
<dbReference type="Pfam" id="PF00646">
    <property type="entry name" value="F-box"/>
    <property type="match status" value="1"/>
</dbReference>
<organism evidence="4 5">
    <name type="scientific">Brassica rapa subsp. trilocularis</name>
    <dbReference type="NCBI Taxonomy" id="1813537"/>
    <lineage>
        <taxon>Eukaryota</taxon>
        <taxon>Viridiplantae</taxon>
        <taxon>Streptophyta</taxon>
        <taxon>Embryophyta</taxon>
        <taxon>Tracheophyta</taxon>
        <taxon>Spermatophyta</taxon>
        <taxon>Magnoliopsida</taxon>
        <taxon>eudicotyledons</taxon>
        <taxon>Gunneridae</taxon>
        <taxon>Pentapetalae</taxon>
        <taxon>rosids</taxon>
        <taxon>malvids</taxon>
        <taxon>Brassicales</taxon>
        <taxon>Brassicaceae</taxon>
        <taxon>Brassiceae</taxon>
        <taxon>Brassica</taxon>
    </lineage>
</organism>
<feature type="region of interest" description="Disordered" evidence="2">
    <location>
        <begin position="211"/>
        <end position="238"/>
    </location>
</feature>
<sequence length="1608" mass="184368">MIVERTRVVVELFDDQSLVNFPVGFPGELPARFLDELPVRFLDELPAGFLLTSADHIFRCSFQPVAKRLRDTETFVLAVHCMEIAGHMDVYASGALYEGLRGTKTFVLAAHSYALSAHLMFYVVRPTSRSDYYRIGALEVLSLKFSDLRFYYIIWIYDFGVDFREVINGDFGLYIYLFYFRKYGCYNLVSERGSVPALTRDGDLLGRGFDSMPPRKRVVRTQSASASREGGDENMPPPVPPIDQDALRQMVQDAARQAAHEAVQQAVQEAARVAAQEVVRQMAAAQQVPPVQVQGHQQPPIQPVPPVQVQGQQQPPIQQVPEVDETLMQVMKQMKTVDLETFGGTVDPFQAYNWKHRLATCLQTINCPLRLCLNIAELYLRGNALVWWDGVQSMRDGDMTYEDFLIAFDKKYFPREALHQKKNAFEHLRQGTRSVREYEREFCQLRLFAGNNFDAEDLIRRFLDGMRVDLRGRCSMVTYTSLEDLVEKAAVQEACIAEEQKYSKAQPKTERTSGSPNMAGDQSGTPSCERCHRYHFGDCVMCFSCGRLGHVAKYCRFTKVDGTGTGQVTAPTTLAAASKKCYGCGQPGHIFRDCPRGGRVENPSPAKRQAIAPRVFAARGNERVEPADVVVELFDDQSLVNFPVGFPGELPARFLDELPVRFLDELPAGFLPVAKVRAIPLNPELRLRDTETFVLAAHCMEIAGHMDVYASGALYEGLRGTKTFVLAAHSYALSAAFDVLCGVLDTVRPTSRSDYYRIGALEVLSLKFSDLRFYYIIWIYDFGVDFREVINGDFGLYIYLFYFRKYECYNTAINYYPEDGERVKKSKDEEDSIGKLLELIPLDLIYDILLRLPAKSAVRFRCVSKLWSSIITRPYFITSFAFMSSTRLRLLVCIKTSDRRRLFVSLPQHEHPHTSYSDVERYQMDPPEFDRVDYEPYSYSVHGLMCGGYFMGEAVVWNPSMRQHVTLPEPAEFRLKSYFLGYDPVEDKYKVFCIASSSNNDPLVFTLEPQESWRVIKNSPKHYTPRWPMGHRGVCINGHAYYEAIKMLSWSRVDLESKEVSWRYGKRNKLEEQMSIHVALETRLWGRLYRDRDTEADLIEREKLLEVFWGRAEAVAEVLDGRESQADVSTDSEDYQVMHNKWLNLKNENLRLQHDLVQSREQYEDLAAEVRRDVRQGVRQEVLQRVAVSNKPKVRHEVLKHGCAAGTRKETDRCISNCVRPSKKQHRMCCWFCGKVGHKKVKCFAREKSRNMVKKVNKMFIKPKRVEEVLLAKSGLLDKVKEETSEDGCSSVRSDLQEDQEASSVESGHGVVCDTKGKEIERALGADGEGLMVKETTHEGSLVLNRSWSKGSSTGASDRDAGENGDVLVLSMHISWGRKAWCGAHLVGEKNTFDRDTEADLIEREKLLEVFWDRAEAVAEVLDGRETQAVVLVSFDVKYEKFRIIRKPEDPKLCPLLLNYQGKLAWVCEDRDEKKLTSSLRFWILEDEEKQEWSLRVVLMPFQIWPRHDPIWRVYLSLEGVTQDTGEFIYVEAEFEAIYVIYYDPKTNLTRRVIYEGVEYEEFTEYSGSKNFKVHLYPNHIESLMSLEKVPRYVSPINWNKYCQKDSS</sequence>
<dbReference type="Pfam" id="PF03732">
    <property type="entry name" value="Retrotrans_gag"/>
    <property type="match status" value="1"/>
</dbReference>
<name>A0ABQ7NJR3_BRACM</name>
<evidence type="ECO:0000313" key="5">
    <source>
        <dbReference type="Proteomes" id="UP000823674"/>
    </source>
</evidence>
<feature type="domain" description="CCHC-type" evidence="3">
    <location>
        <begin position="542"/>
        <end position="556"/>
    </location>
</feature>
<evidence type="ECO:0000256" key="1">
    <source>
        <dbReference type="PROSITE-ProRule" id="PRU00047"/>
    </source>
</evidence>
<dbReference type="EMBL" id="JADBGQ010000002">
    <property type="protein sequence ID" value="KAG5411109.1"/>
    <property type="molecule type" value="Genomic_DNA"/>
</dbReference>
<dbReference type="Pfam" id="PF08268">
    <property type="entry name" value="FBA_3"/>
    <property type="match status" value="2"/>
</dbReference>
<dbReference type="NCBIfam" id="TIGR01640">
    <property type="entry name" value="F_box_assoc_1"/>
    <property type="match status" value="2"/>
</dbReference>
<comment type="caution">
    <text evidence="4">The sequence shown here is derived from an EMBL/GenBank/DDBJ whole genome shotgun (WGS) entry which is preliminary data.</text>
</comment>
<dbReference type="InterPro" id="IPR036875">
    <property type="entry name" value="Znf_CCHC_sf"/>
</dbReference>
<keyword evidence="1" id="KW-0479">Metal-binding</keyword>
<dbReference type="InterPro" id="IPR001878">
    <property type="entry name" value="Znf_CCHC"/>
</dbReference>